<reference evidence="2" key="1">
    <citation type="submission" date="2023-03" db="EMBL/GenBank/DDBJ databases">
        <title>Emydomyces testavorans Genome Sequence.</title>
        <authorList>
            <person name="Hoyer L."/>
        </authorList>
    </citation>
    <scope>NUCLEOTIDE SEQUENCE</scope>
    <source>
        <strain evidence="2">16-2883</strain>
    </source>
</reference>
<name>A0AAF0DFU3_9EURO</name>
<evidence type="ECO:0000256" key="1">
    <source>
        <dbReference type="SAM" id="MobiDB-lite"/>
    </source>
</evidence>
<keyword evidence="3" id="KW-1185">Reference proteome</keyword>
<accession>A0AAF0DFU3</accession>
<feature type="region of interest" description="Disordered" evidence="1">
    <location>
        <begin position="100"/>
        <end position="126"/>
    </location>
</feature>
<dbReference type="Proteomes" id="UP001219355">
    <property type="component" value="Chromosome 2"/>
</dbReference>
<dbReference type="AlphaFoldDB" id="A0AAF0DFU3"/>
<evidence type="ECO:0000313" key="3">
    <source>
        <dbReference type="Proteomes" id="UP001219355"/>
    </source>
</evidence>
<dbReference type="EMBL" id="CP120628">
    <property type="protein sequence ID" value="WEW57438.1"/>
    <property type="molecule type" value="Genomic_DNA"/>
</dbReference>
<gene>
    <name evidence="2" type="ORF">PRK78_002905</name>
</gene>
<protein>
    <submittedName>
        <fullName evidence="2">Uncharacterized protein</fullName>
    </submittedName>
</protein>
<sequence length="215" mass="24445">MNAPCVLCIQHTFPKNLKHVCNRQWGECKLCEARKKQCETVPDDLLPLVKELFELLEERKKHKEGVFLRIINDEMIKKSKEFNSKYRAYLKELKKHQLAKKKEEHAKTSSYSTRSKAVAETAHPDAATGSVKADEHLLTSMDAPKDAIIERLCIAVEGIQKATEGIHKCVNKIANMLENDNIGIPLDTKIKKSPSTPTLDDRKSVLGKRSIWDLE</sequence>
<organism evidence="2 3">
    <name type="scientific">Emydomyces testavorans</name>
    <dbReference type="NCBI Taxonomy" id="2070801"/>
    <lineage>
        <taxon>Eukaryota</taxon>
        <taxon>Fungi</taxon>
        <taxon>Dikarya</taxon>
        <taxon>Ascomycota</taxon>
        <taxon>Pezizomycotina</taxon>
        <taxon>Eurotiomycetes</taxon>
        <taxon>Eurotiomycetidae</taxon>
        <taxon>Onygenales</taxon>
        <taxon>Nannizziopsiaceae</taxon>
        <taxon>Emydomyces</taxon>
    </lineage>
</organism>
<evidence type="ECO:0000313" key="2">
    <source>
        <dbReference type="EMBL" id="WEW57438.1"/>
    </source>
</evidence>
<proteinExistence type="predicted"/>